<dbReference type="Gene3D" id="3.40.50.2000">
    <property type="entry name" value="Glycogen Phosphorylase B"/>
    <property type="match status" value="2"/>
</dbReference>
<dbReference type="Pfam" id="PF00534">
    <property type="entry name" value="Glycos_transf_1"/>
    <property type="match status" value="1"/>
</dbReference>
<protein>
    <submittedName>
        <fullName evidence="3">Glycosyl transferase</fullName>
    </submittedName>
</protein>
<dbReference type="Pfam" id="PF13439">
    <property type="entry name" value="Glyco_transf_4"/>
    <property type="match status" value="1"/>
</dbReference>
<gene>
    <name evidence="3" type="ORF">MTTB_09610</name>
</gene>
<dbReference type="RefSeq" id="WP_248563927.1">
    <property type="nucleotide sequence ID" value="NZ_AP025698.1"/>
</dbReference>
<feature type="domain" description="Glycosyl transferase family 1" evidence="1">
    <location>
        <begin position="200"/>
        <end position="354"/>
    </location>
</feature>
<dbReference type="GO" id="GO:0016740">
    <property type="term" value="F:transferase activity"/>
    <property type="evidence" value="ECO:0007669"/>
    <property type="project" value="UniProtKB-KW"/>
</dbReference>
<keyword evidence="3" id="KW-0808">Transferase</keyword>
<reference evidence="3 4" key="1">
    <citation type="submission" date="2022-04" db="EMBL/GenBank/DDBJ databases">
        <title>Complete genome of Methanothermobacter tenebrarum strain RMAS.</title>
        <authorList>
            <person name="Nakamura K."/>
            <person name="Oshima K."/>
            <person name="Hattori M."/>
            <person name="Kamagata Y."/>
            <person name="Takamizawa K."/>
        </authorList>
    </citation>
    <scope>NUCLEOTIDE SEQUENCE [LARGE SCALE GENOMIC DNA]</scope>
    <source>
        <strain evidence="3 4">RMAS</strain>
    </source>
</reference>
<evidence type="ECO:0000313" key="3">
    <source>
        <dbReference type="EMBL" id="BDH79582.1"/>
    </source>
</evidence>
<dbReference type="Proteomes" id="UP000831817">
    <property type="component" value="Chromosome"/>
</dbReference>
<dbReference type="EMBL" id="AP025698">
    <property type="protein sequence ID" value="BDH79582.1"/>
    <property type="molecule type" value="Genomic_DNA"/>
</dbReference>
<evidence type="ECO:0000313" key="4">
    <source>
        <dbReference type="Proteomes" id="UP000831817"/>
    </source>
</evidence>
<evidence type="ECO:0000259" key="1">
    <source>
        <dbReference type="Pfam" id="PF00534"/>
    </source>
</evidence>
<dbReference type="SUPFAM" id="SSF53756">
    <property type="entry name" value="UDP-Glycosyltransferase/glycogen phosphorylase"/>
    <property type="match status" value="1"/>
</dbReference>
<evidence type="ECO:0000259" key="2">
    <source>
        <dbReference type="Pfam" id="PF13439"/>
    </source>
</evidence>
<dbReference type="GeneID" id="71965478"/>
<keyword evidence="4" id="KW-1185">Reference proteome</keyword>
<accession>A0ABM7YE38</accession>
<dbReference type="CDD" id="cd03801">
    <property type="entry name" value="GT4_PimA-like"/>
    <property type="match status" value="1"/>
</dbReference>
<name>A0ABM7YE38_9EURY</name>
<dbReference type="PANTHER" id="PTHR45947">
    <property type="entry name" value="SULFOQUINOVOSYL TRANSFERASE SQD2"/>
    <property type="match status" value="1"/>
</dbReference>
<feature type="domain" description="Glycosyltransferase subfamily 4-like N-terminal" evidence="2">
    <location>
        <begin position="28"/>
        <end position="195"/>
    </location>
</feature>
<dbReference type="PANTHER" id="PTHR45947:SF3">
    <property type="entry name" value="SULFOQUINOVOSYL TRANSFERASE SQD2"/>
    <property type="match status" value="1"/>
</dbReference>
<dbReference type="InterPro" id="IPR050194">
    <property type="entry name" value="Glycosyltransferase_grp1"/>
</dbReference>
<proteinExistence type="predicted"/>
<sequence>MIERRRGEMRIGIVTEYFPKSQKLDIRGGAEACAFNEAWTLKRRHNITILTSRETGTPREYTIDDLHVIGCGPPRPYVQKGSFFERLKFMTDAYHIGSKLDLDVIIGYNFITHPVAWKIGRKIGIPAVARYHDVWIGQWIKNIGWGGILGEILERYNLSRNFDQIIAVSEYTREKLKKYFPAEKISVVHNIIDPKVPEHEKNERPTITCVSRLVKYKRVEDLIKAVKILIDDFPGLKCNIVGTGPLEGYLKKLTGDLGLDKHVKFHGFIKKHEDVLRMIASSHVFCLPSVVEGFGIVIVESMSCGTPFVATRIPPILEASKGKGGLFFKPKNHEDLADKVKMLLEDNELYERLKVEGLREFKEYRSENIGKKLEKILKSLQTGT</sequence>
<organism evidence="3 4">
    <name type="scientific">Methanothermobacter tenebrarum</name>
    <dbReference type="NCBI Taxonomy" id="680118"/>
    <lineage>
        <taxon>Archaea</taxon>
        <taxon>Methanobacteriati</taxon>
        <taxon>Methanobacteriota</taxon>
        <taxon>Methanomada group</taxon>
        <taxon>Methanobacteria</taxon>
        <taxon>Methanobacteriales</taxon>
        <taxon>Methanobacteriaceae</taxon>
        <taxon>Methanothermobacter</taxon>
    </lineage>
</organism>
<dbReference type="InterPro" id="IPR001296">
    <property type="entry name" value="Glyco_trans_1"/>
</dbReference>
<dbReference type="InterPro" id="IPR028098">
    <property type="entry name" value="Glyco_trans_4-like_N"/>
</dbReference>